<dbReference type="InterPro" id="IPR053152">
    <property type="entry name" value="Hydrolase_YcaC-like"/>
</dbReference>
<gene>
    <name evidence="4" type="ORF">GMOD_00007308</name>
</gene>
<evidence type="ECO:0000256" key="2">
    <source>
        <dbReference type="SAM" id="SignalP"/>
    </source>
</evidence>
<dbReference type="OrthoDB" id="167809at2759"/>
<feature type="chain" id="PRO_5018144405" evidence="2">
    <location>
        <begin position="21"/>
        <end position="249"/>
    </location>
</feature>
<feature type="signal peptide" evidence="2">
    <location>
        <begin position="1"/>
        <end position="20"/>
    </location>
</feature>
<dbReference type="InterPro" id="IPR036380">
    <property type="entry name" value="Isochorismatase-like_sf"/>
</dbReference>
<evidence type="ECO:0000313" key="4">
    <source>
        <dbReference type="EMBL" id="RMZ72292.1"/>
    </source>
</evidence>
<dbReference type="PANTHER" id="PTHR43559:SF3">
    <property type="entry name" value="HYDROLASE YCAC-RELATED"/>
    <property type="match status" value="1"/>
</dbReference>
<dbReference type="Pfam" id="PF00857">
    <property type="entry name" value="Isochorismatase"/>
    <property type="match status" value="1"/>
</dbReference>
<dbReference type="Proteomes" id="UP000265663">
    <property type="component" value="Unassembled WGS sequence"/>
</dbReference>
<dbReference type="EMBL" id="KE747829">
    <property type="protein sequence ID" value="RMZ72292.1"/>
    <property type="molecule type" value="Genomic_DNA"/>
</dbReference>
<proteinExistence type="inferred from homology"/>
<reference evidence="4 5" key="1">
    <citation type="journal article" date="2014" name="PLoS ONE">
        <title>De novo Genome Assembly of the Fungal Plant Pathogen Pyrenophora semeniperda.</title>
        <authorList>
            <person name="Soliai M.M."/>
            <person name="Meyer S.E."/>
            <person name="Udall J.A."/>
            <person name="Elzinga D.E."/>
            <person name="Hermansen R.A."/>
            <person name="Bodily P.M."/>
            <person name="Hart A.A."/>
            <person name="Coleman C.E."/>
        </authorList>
    </citation>
    <scope>NUCLEOTIDE SEQUENCE [LARGE SCALE GENOMIC DNA]</scope>
    <source>
        <strain evidence="4 5">CCB06</strain>
        <tissue evidence="4">Mycelium</tissue>
    </source>
</reference>
<keyword evidence="5" id="KW-1185">Reference proteome</keyword>
<name>A0A3M7MCU8_9PLEO</name>
<dbReference type="AlphaFoldDB" id="A0A3M7MCU8"/>
<dbReference type="PANTHER" id="PTHR43559">
    <property type="entry name" value="HYDROLASE YCAC-RELATED"/>
    <property type="match status" value="1"/>
</dbReference>
<accession>A0A3M7MCU8</accession>
<dbReference type="Gene3D" id="3.40.50.850">
    <property type="entry name" value="Isochorismatase-like"/>
    <property type="match status" value="1"/>
</dbReference>
<protein>
    <submittedName>
        <fullName evidence="4">Isochorismatase</fullName>
    </submittedName>
</protein>
<organism evidence="4 5">
    <name type="scientific">Pyrenophora seminiperda CCB06</name>
    <dbReference type="NCBI Taxonomy" id="1302712"/>
    <lineage>
        <taxon>Eukaryota</taxon>
        <taxon>Fungi</taxon>
        <taxon>Dikarya</taxon>
        <taxon>Ascomycota</taxon>
        <taxon>Pezizomycotina</taxon>
        <taxon>Dothideomycetes</taxon>
        <taxon>Pleosporomycetidae</taxon>
        <taxon>Pleosporales</taxon>
        <taxon>Pleosporineae</taxon>
        <taxon>Pleosporaceae</taxon>
        <taxon>Pyrenophora</taxon>
    </lineage>
</organism>
<feature type="domain" description="Isochorismatase-like" evidence="3">
    <location>
        <begin position="34"/>
        <end position="184"/>
    </location>
</feature>
<sequence>MRFGSSIALVALTLFNAVRGDAVPWERIDKNDALLLILDLQVGLFQVARDWDPSLYKQNIMAHAELGKIFDLPVIMTTSADGGPNGPLPKEMLEMYPNAPLIRRQGEVNAWDNAEFQAAVKATGKKQIIVAGITTDVCTAFLALALRSEGYSVFANVEGSGTYTELVRDTANSRMQQAGVQLVSLFSIVCDLMRDWRATPGAKEILPYLDTYLPVYGMLARHHAAAVENGTVIPGEIELVTSKNGTLEI</sequence>
<evidence type="ECO:0000313" key="5">
    <source>
        <dbReference type="Proteomes" id="UP000265663"/>
    </source>
</evidence>
<dbReference type="InterPro" id="IPR000868">
    <property type="entry name" value="Isochorismatase-like_dom"/>
</dbReference>
<evidence type="ECO:0000256" key="1">
    <source>
        <dbReference type="ARBA" id="ARBA00006336"/>
    </source>
</evidence>
<dbReference type="SUPFAM" id="SSF52499">
    <property type="entry name" value="Isochorismatase-like hydrolases"/>
    <property type="match status" value="1"/>
</dbReference>
<comment type="similarity">
    <text evidence="1">Belongs to the isochorismatase family.</text>
</comment>
<evidence type="ECO:0000259" key="3">
    <source>
        <dbReference type="Pfam" id="PF00857"/>
    </source>
</evidence>
<keyword evidence="2" id="KW-0732">Signal</keyword>